<dbReference type="Proteomes" id="UP001205919">
    <property type="component" value="Unassembled WGS sequence"/>
</dbReference>
<evidence type="ECO:0000313" key="4">
    <source>
        <dbReference type="Proteomes" id="UP001205919"/>
    </source>
</evidence>
<feature type="region of interest" description="Disordered" evidence="1">
    <location>
        <begin position="251"/>
        <end position="276"/>
    </location>
</feature>
<dbReference type="InterPro" id="IPR012334">
    <property type="entry name" value="Pectin_lyas_fold"/>
</dbReference>
<comment type="caution">
    <text evidence="3">The sequence shown here is derived from an EMBL/GenBank/DDBJ whole genome shotgun (WGS) entry which is preliminary data.</text>
</comment>
<evidence type="ECO:0000313" key="3">
    <source>
        <dbReference type="EMBL" id="MCQ4814552.1"/>
    </source>
</evidence>
<name>A0AAW5K8B2_9BACT</name>
<dbReference type="SUPFAM" id="SSF51126">
    <property type="entry name" value="Pectin lyase-like"/>
    <property type="match status" value="1"/>
</dbReference>
<evidence type="ECO:0000259" key="2">
    <source>
        <dbReference type="Pfam" id="PF13229"/>
    </source>
</evidence>
<organism evidence="3 4">
    <name type="scientific">Cloacibacillus evryensis</name>
    <dbReference type="NCBI Taxonomy" id="508460"/>
    <lineage>
        <taxon>Bacteria</taxon>
        <taxon>Thermotogati</taxon>
        <taxon>Synergistota</taxon>
        <taxon>Synergistia</taxon>
        <taxon>Synergistales</taxon>
        <taxon>Synergistaceae</taxon>
        <taxon>Cloacibacillus</taxon>
    </lineage>
</organism>
<sequence length="276" mass="27849">MMLRSEAGNTVPDNVICVSVEGAGDKSGSGWENAMPETSLDAAVNVSAASSDQGVMVWVMRGNYTRTGTLTLTKGVKLYGGFAGIGTETIASRDLKANVTTLTAADGASISIVTGGNGATSADTVLDGFTITGGKGTIGTNDLSGKLCGGGMYNTNSSPTVANCTFSGNTADYGGGMCNYAASPTVTNCTFDGNTAQNGKGGGMYNNESCIVAATNCTFSDNTTANVYGIYNSIGLASRRTGLTMTNCTSAATSASAKRRPRPTGRTPKCPATSTP</sequence>
<dbReference type="EMBL" id="JANFYT010000017">
    <property type="protein sequence ID" value="MCQ4814552.1"/>
    <property type="molecule type" value="Genomic_DNA"/>
</dbReference>
<reference evidence="3 4" key="1">
    <citation type="submission" date="2022-06" db="EMBL/GenBank/DDBJ databases">
        <title>Isolation of gut microbiota from human fecal samples.</title>
        <authorList>
            <person name="Pamer E.G."/>
            <person name="Barat B."/>
            <person name="Waligurski E."/>
            <person name="Medina S."/>
            <person name="Paddock L."/>
            <person name="Mostad J."/>
        </authorList>
    </citation>
    <scope>NUCLEOTIDE SEQUENCE [LARGE SCALE GENOMIC DNA]</scope>
    <source>
        <strain evidence="3 4">DFI.9.90</strain>
    </source>
</reference>
<dbReference type="InterPro" id="IPR039448">
    <property type="entry name" value="Beta_helix"/>
</dbReference>
<dbReference type="Gene3D" id="2.160.20.10">
    <property type="entry name" value="Single-stranded right-handed beta-helix, Pectin lyase-like"/>
    <property type="match status" value="1"/>
</dbReference>
<evidence type="ECO:0000256" key="1">
    <source>
        <dbReference type="SAM" id="MobiDB-lite"/>
    </source>
</evidence>
<feature type="domain" description="Right handed beta helix" evidence="2">
    <location>
        <begin position="129"/>
        <end position="249"/>
    </location>
</feature>
<dbReference type="RefSeq" id="WP_008708771.1">
    <property type="nucleotide sequence ID" value="NZ_CABKQM010000002.1"/>
</dbReference>
<protein>
    <submittedName>
        <fullName evidence="3">Right-handed parallel beta-helix repeat-containing protein</fullName>
    </submittedName>
</protein>
<feature type="compositionally biased region" description="Low complexity" evidence="1">
    <location>
        <begin position="264"/>
        <end position="276"/>
    </location>
</feature>
<proteinExistence type="predicted"/>
<dbReference type="Pfam" id="PF13229">
    <property type="entry name" value="Beta_helix"/>
    <property type="match status" value="1"/>
</dbReference>
<keyword evidence="4" id="KW-1185">Reference proteome</keyword>
<dbReference type="InterPro" id="IPR011050">
    <property type="entry name" value="Pectin_lyase_fold/virulence"/>
</dbReference>
<gene>
    <name evidence="3" type="ORF">NE630_08945</name>
</gene>
<accession>A0AAW5K8B2</accession>
<dbReference type="AlphaFoldDB" id="A0AAW5K8B2"/>